<dbReference type="AlphaFoldDB" id="A0A376AJK8"/>
<protein>
    <recommendedName>
        <fullName evidence="4">GDYXXLXY domain-containing protein</fullName>
    </recommendedName>
</protein>
<evidence type="ECO:0000313" key="3">
    <source>
        <dbReference type="Proteomes" id="UP000254764"/>
    </source>
</evidence>
<evidence type="ECO:0000256" key="1">
    <source>
        <dbReference type="SAM" id="Phobius"/>
    </source>
</evidence>
<accession>A0A376AJK8</accession>
<organism evidence="2 3">
    <name type="scientific">Ciceribacter selenitireducens ATCC BAA-1503</name>
    <dbReference type="NCBI Taxonomy" id="1336235"/>
    <lineage>
        <taxon>Bacteria</taxon>
        <taxon>Pseudomonadati</taxon>
        <taxon>Pseudomonadota</taxon>
        <taxon>Alphaproteobacteria</taxon>
        <taxon>Hyphomicrobiales</taxon>
        <taxon>Rhizobiaceae</taxon>
        <taxon>Ciceribacter</taxon>
    </lineage>
</organism>
<keyword evidence="1" id="KW-0812">Transmembrane</keyword>
<proteinExistence type="predicted"/>
<name>A0A376AJK8_9HYPH</name>
<evidence type="ECO:0008006" key="4">
    <source>
        <dbReference type="Google" id="ProtNLM"/>
    </source>
</evidence>
<feature type="transmembrane region" description="Helical" evidence="1">
    <location>
        <begin position="12"/>
        <end position="32"/>
    </location>
</feature>
<dbReference type="RefSeq" id="WP_115670164.1">
    <property type="nucleotide sequence ID" value="NZ_UEYP01000004.1"/>
</dbReference>
<dbReference type="Pfam" id="PF14345">
    <property type="entry name" value="GDYXXLXY"/>
    <property type="match status" value="1"/>
</dbReference>
<keyword evidence="1" id="KW-1133">Transmembrane helix</keyword>
<sequence>MSEQGSRRSTLRYLAIALGLCVLQTAILGAMIESRAGVLRSGDEILLKTAPVDPRDLLRGDYVVLAYDISTIPVAVITGERPVDAGWQTMQVRLRPGSDGYWTVAEAAFGALAPQDGSVILETQRFRYYGAGELAASADASLRVDYGIERFYVPEGEGYDIETARNAGEVAVVARVGKGGQSQIRELRMGGVALYEEPLY</sequence>
<dbReference type="EMBL" id="UEYP01000004">
    <property type="protein sequence ID" value="SSC67603.1"/>
    <property type="molecule type" value="Genomic_DNA"/>
</dbReference>
<keyword evidence="1" id="KW-0472">Membrane</keyword>
<keyword evidence="3" id="KW-1185">Reference proteome</keyword>
<reference evidence="3" key="1">
    <citation type="submission" date="2018-07" db="EMBL/GenBank/DDBJ databases">
        <authorList>
            <person name="Peiro R."/>
            <person name="Begona"/>
            <person name="Cbmso G."/>
            <person name="Lopez M."/>
            <person name="Gonzalez S."/>
        </authorList>
    </citation>
    <scope>NUCLEOTIDE SEQUENCE [LARGE SCALE GENOMIC DNA]</scope>
</reference>
<evidence type="ECO:0000313" key="2">
    <source>
        <dbReference type="EMBL" id="SSC67603.1"/>
    </source>
</evidence>
<dbReference type="Proteomes" id="UP000254764">
    <property type="component" value="Unassembled WGS sequence"/>
</dbReference>
<dbReference type="OrthoDB" id="4868247at2"/>
<dbReference type="InterPro" id="IPR025833">
    <property type="entry name" value="GDYXXLXY"/>
</dbReference>
<gene>
    <name evidence="2" type="ORF">RHIZ70_3311</name>
</gene>